<accession>A0A067SEG8</accession>
<dbReference type="AlphaFoldDB" id="A0A067SEG8"/>
<reference evidence="2" key="1">
    <citation type="journal article" date="2014" name="Proc. Natl. Acad. Sci. U.S.A.">
        <title>Extensive sampling of basidiomycete genomes demonstrates inadequacy of the white-rot/brown-rot paradigm for wood decay fungi.</title>
        <authorList>
            <person name="Riley R."/>
            <person name="Salamov A.A."/>
            <person name="Brown D.W."/>
            <person name="Nagy L.G."/>
            <person name="Floudas D."/>
            <person name="Held B.W."/>
            <person name="Levasseur A."/>
            <person name="Lombard V."/>
            <person name="Morin E."/>
            <person name="Otillar R."/>
            <person name="Lindquist E.A."/>
            <person name="Sun H."/>
            <person name="LaButti K.M."/>
            <person name="Schmutz J."/>
            <person name="Jabbour D."/>
            <person name="Luo H."/>
            <person name="Baker S.E."/>
            <person name="Pisabarro A.G."/>
            <person name="Walton J.D."/>
            <person name="Blanchette R.A."/>
            <person name="Henrissat B."/>
            <person name="Martin F."/>
            <person name="Cullen D."/>
            <person name="Hibbett D.S."/>
            <person name="Grigoriev I.V."/>
        </authorList>
    </citation>
    <scope>NUCLEOTIDE SEQUENCE [LARGE SCALE GENOMIC DNA]</scope>
    <source>
        <strain evidence="2">CBS 339.88</strain>
    </source>
</reference>
<dbReference type="HOGENOM" id="CLU_1806316_0_0_1"/>
<dbReference type="Proteomes" id="UP000027222">
    <property type="component" value="Unassembled WGS sequence"/>
</dbReference>
<protein>
    <submittedName>
        <fullName evidence="1">Uncharacterized protein</fullName>
    </submittedName>
</protein>
<name>A0A067SEG8_GALM3</name>
<sequence length="143" mass="16569">MMSVSPSPRKTLVRAVELRRQFGCRVSAFGFRRIFVLCPDADILKMKLERNGKTDITRKLRLRQDYKQIRNFILTLIRWSRRDSFCAGSVGGCAGELNLTEKNHGKHGKQKEQRPKIAATNVICRSKLFIWTEMYRAQPPSQN</sequence>
<organism evidence="1 2">
    <name type="scientific">Galerina marginata (strain CBS 339.88)</name>
    <dbReference type="NCBI Taxonomy" id="685588"/>
    <lineage>
        <taxon>Eukaryota</taxon>
        <taxon>Fungi</taxon>
        <taxon>Dikarya</taxon>
        <taxon>Basidiomycota</taxon>
        <taxon>Agaricomycotina</taxon>
        <taxon>Agaricomycetes</taxon>
        <taxon>Agaricomycetidae</taxon>
        <taxon>Agaricales</taxon>
        <taxon>Agaricineae</taxon>
        <taxon>Strophariaceae</taxon>
        <taxon>Galerina</taxon>
    </lineage>
</organism>
<gene>
    <name evidence="1" type="ORF">GALMADRAFT_1209678</name>
</gene>
<evidence type="ECO:0000313" key="1">
    <source>
        <dbReference type="EMBL" id="KDR66134.1"/>
    </source>
</evidence>
<dbReference type="EMBL" id="KL142427">
    <property type="protein sequence ID" value="KDR66134.1"/>
    <property type="molecule type" value="Genomic_DNA"/>
</dbReference>
<keyword evidence="2" id="KW-1185">Reference proteome</keyword>
<evidence type="ECO:0000313" key="2">
    <source>
        <dbReference type="Proteomes" id="UP000027222"/>
    </source>
</evidence>
<proteinExistence type="predicted"/>